<dbReference type="GO" id="GO:0015074">
    <property type="term" value="P:DNA integration"/>
    <property type="evidence" value="ECO:0007669"/>
    <property type="project" value="InterPro"/>
</dbReference>
<dbReference type="Gene3D" id="3.30.420.10">
    <property type="entry name" value="Ribonuclease H-like superfamily/Ribonuclease H"/>
    <property type="match status" value="1"/>
</dbReference>
<evidence type="ECO:0000313" key="3">
    <source>
        <dbReference type="Proteomes" id="UP000053097"/>
    </source>
</evidence>
<dbReference type="PANTHER" id="PTHR37984:SF5">
    <property type="entry name" value="PROTEIN NYNRIN-LIKE"/>
    <property type="match status" value="1"/>
</dbReference>
<dbReference type="InterPro" id="IPR036397">
    <property type="entry name" value="RNaseH_sf"/>
</dbReference>
<dbReference type="SUPFAM" id="SSF53098">
    <property type="entry name" value="Ribonuclease H-like"/>
    <property type="match status" value="1"/>
</dbReference>
<dbReference type="STRING" id="2015173.A0A026W2L6"/>
<proteinExistence type="predicted"/>
<organism evidence="2 3">
    <name type="scientific">Ooceraea biroi</name>
    <name type="common">Clonal raider ant</name>
    <name type="synonym">Cerapachys biroi</name>
    <dbReference type="NCBI Taxonomy" id="2015173"/>
    <lineage>
        <taxon>Eukaryota</taxon>
        <taxon>Metazoa</taxon>
        <taxon>Ecdysozoa</taxon>
        <taxon>Arthropoda</taxon>
        <taxon>Hexapoda</taxon>
        <taxon>Insecta</taxon>
        <taxon>Pterygota</taxon>
        <taxon>Neoptera</taxon>
        <taxon>Endopterygota</taxon>
        <taxon>Hymenoptera</taxon>
        <taxon>Apocrita</taxon>
        <taxon>Aculeata</taxon>
        <taxon>Formicoidea</taxon>
        <taxon>Formicidae</taxon>
        <taxon>Dorylinae</taxon>
        <taxon>Ooceraea</taxon>
    </lineage>
</organism>
<gene>
    <name evidence="2" type="ORF">X777_11273</name>
</gene>
<dbReference type="InterPro" id="IPR001584">
    <property type="entry name" value="Integrase_cat-core"/>
</dbReference>
<evidence type="ECO:0000259" key="1">
    <source>
        <dbReference type="PROSITE" id="PS50994"/>
    </source>
</evidence>
<dbReference type="OMA" id="QAFRTCC"/>
<protein>
    <recommendedName>
        <fullName evidence="1">Integrase catalytic domain-containing protein</fullName>
    </recommendedName>
</protein>
<evidence type="ECO:0000313" key="2">
    <source>
        <dbReference type="EMBL" id="EZA50330.1"/>
    </source>
</evidence>
<dbReference type="InterPro" id="IPR012337">
    <property type="entry name" value="RNaseH-like_sf"/>
</dbReference>
<dbReference type="InterPro" id="IPR050951">
    <property type="entry name" value="Retrovirus_Pol_polyprotein"/>
</dbReference>
<dbReference type="AlphaFoldDB" id="A0A026W2L6"/>
<dbReference type="GO" id="GO:0003676">
    <property type="term" value="F:nucleic acid binding"/>
    <property type="evidence" value="ECO:0007669"/>
    <property type="project" value="InterPro"/>
</dbReference>
<dbReference type="Proteomes" id="UP000053097">
    <property type="component" value="Unassembled WGS sequence"/>
</dbReference>
<dbReference type="PROSITE" id="PS50994">
    <property type="entry name" value="INTEGRASE"/>
    <property type="match status" value="1"/>
</dbReference>
<reference evidence="2 3" key="1">
    <citation type="journal article" date="2014" name="Curr. Biol.">
        <title>The genome of the clonal raider ant Cerapachys biroi.</title>
        <authorList>
            <person name="Oxley P.R."/>
            <person name="Ji L."/>
            <person name="Fetter-Pruneda I."/>
            <person name="McKenzie S.K."/>
            <person name="Li C."/>
            <person name="Hu H."/>
            <person name="Zhang G."/>
            <person name="Kronauer D.J."/>
        </authorList>
    </citation>
    <scope>NUCLEOTIDE SEQUENCE [LARGE SCALE GENOMIC DNA]</scope>
</reference>
<dbReference type="PANTHER" id="PTHR37984">
    <property type="entry name" value="PROTEIN CBG26694"/>
    <property type="match status" value="1"/>
</dbReference>
<keyword evidence="3" id="KW-1185">Reference proteome</keyword>
<dbReference type="EMBL" id="KK107461">
    <property type="protein sequence ID" value="EZA50330.1"/>
    <property type="molecule type" value="Genomic_DNA"/>
</dbReference>
<name>A0A026W2L6_OOCBI</name>
<accession>A0A026W2L6</accession>
<feature type="domain" description="Integrase catalytic" evidence="1">
    <location>
        <begin position="1"/>
        <end position="105"/>
    </location>
</feature>
<sequence>MNLIYLFGVPTRIISDRGTAFTSQAFRTCCDTYGIKHVLNAVAMPRANGQCECYNKTIVQALATTNAERDSRDWDLTVKQIQSALNTTCNKAIGTTPMKELIGCNTRGAAEA</sequence>